<dbReference type="AlphaFoldDB" id="A0A368SWJ6"/>
<protein>
    <submittedName>
        <fullName evidence="2">Uncharacterized protein</fullName>
    </submittedName>
</protein>
<reference evidence="2" key="2">
    <citation type="submission" date="2015-07" db="EMBL/GenBank/DDBJ databases">
        <authorList>
            <person name="Noorani M."/>
        </authorList>
    </citation>
    <scope>NUCLEOTIDE SEQUENCE</scope>
    <source>
        <strain evidence="2">Yugu1</strain>
    </source>
</reference>
<name>A0A368SWJ6_SETIT</name>
<evidence type="ECO:0000313" key="2">
    <source>
        <dbReference type="EMBL" id="RCV46808.1"/>
    </source>
</evidence>
<dbReference type="EMBL" id="CM003536">
    <property type="protein sequence ID" value="RCV46808.1"/>
    <property type="molecule type" value="Genomic_DNA"/>
</dbReference>
<accession>A0A368SWJ6</accession>
<reference evidence="2" key="1">
    <citation type="journal article" date="2012" name="Nat. Biotechnol.">
        <title>Reference genome sequence of the model plant Setaria.</title>
        <authorList>
            <person name="Bennetzen J.L."/>
            <person name="Schmutz J."/>
            <person name="Wang H."/>
            <person name="Percifield R."/>
            <person name="Hawkins J."/>
            <person name="Pontaroli A.C."/>
            <person name="Estep M."/>
            <person name="Feng L."/>
            <person name="Vaughn J.N."/>
            <person name="Grimwood J."/>
            <person name="Jenkins J."/>
            <person name="Barry K."/>
            <person name="Lindquist E."/>
            <person name="Hellsten U."/>
            <person name="Deshpande S."/>
            <person name="Wang X."/>
            <person name="Wu X."/>
            <person name="Mitros T."/>
            <person name="Triplett J."/>
            <person name="Yang X."/>
            <person name="Ye C.Y."/>
            <person name="Mauro-Herrera M."/>
            <person name="Wang L."/>
            <person name="Li P."/>
            <person name="Sharma M."/>
            <person name="Sharma R."/>
            <person name="Ronald P.C."/>
            <person name="Panaud O."/>
            <person name="Kellogg E.A."/>
            <person name="Brutnell T.P."/>
            <person name="Doust A.N."/>
            <person name="Tuskan G.A."/>
            <person name="Rokhsar D."/>
            <person name="Devos K.M."/>
        </authorList>
    </citation>
    <scope>NUCLEOTIDE SEQUENCE [LARGE SCALE GENOMIC DNA]</scope>
    <source>
        <strain evidence="2">Yugu1</strain>
    </source>
</reference>
<proteinExistence type="predicted"/>
<gene>
    <name evidence="2" type="ORF">SETIT_9G561100v2</name>
</gene>
<feature type="region of interest" description="Disordered" evidence="1">
    <location>
        <begin position="15"/>
        <end position="87"/>
    </location>
</feature>
<evidence type="ECO:0000256" key="1">
    <source>
        <dbReference type="SAM" id="MobiDB-lite"/>
    </source>
</evidence>
<organism evidence="2">
    <name type="scientific">Setaria italica</name>
    <name type="common">Foxtail millet</name>
    <name type="synonym">Panicum italicum</name>
    <dbReference type="NCBI Taxonomy" id="4555"/>
    <lineage>
        <taxon>Eukaryota</taxon>
        <taxon>Viridiplantae</taxon>
        <taxon>Streptophyta</taxon>
        <taxon>Embryophyta</taxon>
        <taxon>Tracheophyta</taxon>
        <taxon>Spermatophyta</taxon>
        <taxon>Magnoliopsida</taxon>
        <taxon>Liliopsida</taxon>
        <taxon>Poales</taxon>
        <taxon>Poaceae</taxon>
        <taxon>PACMAD clade</taxon>
        <taxon>Panicoideae</taxon>
        <taxon>Panicodae</taxon>
        <taxon>Paniceae</taxon>
        <taxon>Cenchrinae</taxon>
        <taxon>Setaria</taxon>
    </lineage>
</organism>
<sequence>MDSFNQLLWKASVSASAPPLDVQISEEHPVPSRQQSPIQEIPLDEPSAEERTTQPETSPSAPQSPKIITDEEDPERDIQQQEIPVQAANPSMSDLFSFSIENSQTRRILAQDIQCRTIQTSGISYQLFCNCCVTTHLCC</sequence>
<feature type="compositionally biased region" description="Polar residues" evidence="1">
    <location>
        <begin position="54"/>
        <end position="63"/>
    </location>
</feature>